<name>A0ABV8TV97_9ACTN</name>
<reference evidence="3" key="1">
    <citation type="journal article" date="2019" name="Int. J. Syst. Evol. Microbiol.">
        <title>The Global Catalogue of Microorganisms (GCM) 10K type strain sequencing project: providing services to taxonomists for standard genome sequencing and annotation.</title>
        <authorList>
            <consortium name="The Broad Institute Genomics Platform"/>
            <consortium name="The Broad Institute Genome Sequencing Center for Infectious Disease"/>
            <person name="Wu L."/>
            <person name="Ma J."/>
        </authorList>
    </citation>
    <scope>NUCLEOTIDE SEQUENCE [LARGE SCALE GENOMIC DNA]</scope>
    <source>
        <strain evidence="3">IBRC-M 10908</strain>
    </source>
</reference>
<dbReference type="EMBL" id="JBHSDK010000004">
    <property type="protein sequence ID" value="MFC4334338.1"/>
    <property type="molecule type" value="Genomic_DNA"/>
</dbReference>
<evidence type="ECO:0000256" key="1">
    <source>
        <dbReference type="SAM" id="Coils"/>
    </source>
</evidence>
<feature type="coiled-coil region" evidence="1">
    <location>
        <begin position="112"/>
        <end position="139"/>
    </location>
</feature>
<proteinExistence type="predicted"/>
<keyword evidence="3" id="KW-1185">Reference proteome</keyword>
<evidence type="ECO:0000313" key="2">
    <source>
        <dbReference type="EMBL" id="MFC4334338.1"/>
    </source>
</evidence>
<evidence type="ECO:0008006" key="4">
    <source>
        <dbReference type="Google" id="ProtNLM"/>
    </source>
</evidence>
<protein>
    <recommendedName>
        <fullName evidence="4">DUF2383 domain-containing protein</fullName>
    </recommendedName>
</protein>
<evidence type="ECO:0000313" key="3">
    <source>
        <dbReference type="Proteomes" id="UP001595823"/>
    </source>
</evidence>
<dbReference type="Proteomes" id="UP001595823">
    <property type="component" value="Unassembled WGS sequence"/>
</dbReference>
<organism evidence="2 3">
    <name type="scientific">Salininema proteolyticum</name>
    <dbReference type="NCBI Taxonomy" id="1607685"/>
    <lineage>
        <taxon>Bacteria</taxon>
        <taxon>Bacillati</taxon>
        <taxon>Actinomycetota</taxon>
        <taxon>Actinomycetes</taxon>
        <taxon>Glycomycetales</taxon>
        <taxon>Glycomycetaceae</taxon>
        <taxon>Salininema</taxon>
    </lineage>
</organism>
<dbReference type="RefSeq" id="WP_380618078.1">
    <property type="nucleotide sequence ID" value="NZ_JBHSDK010000004.1"/>
</dbReference>
<comment type="caution">
    <text evidence="2">The sequence shown here is derived from an EMBL/GenBank/DDBJ whole genome shotgun (WGS) entry which is preliminary data.</text>
</comment>
<sequence length="164" mass="18100">MTDQDHGVTNRSGVSGAAGSVGSVINRELGADLDAMARYVEQMRGEIGDYLQNAHSFRDGRVDQKVTDMRGRFMDYGEPIDARNPPTGAFPAAAALNKAIFERVFAQDAKRMNDLMRSLETLAEQVDAARERYEDGDDNAAAIIQQLDSAFDEVDKIVSDLKRR</sequence>
<keyword evidence="1" id="KW-0175">Coiled coil</keyword>
<gene>
    <name evidence="2" type="ORF">ACFPET_03905</name>
</gene>
<accession>A0ABV8TV97</accession>